<keyword evidence="3" id="KW-1185">Reference proteome</keyword>
<dbReference type="Proteomes" id="UP000266723">
    <property type="component" value="Unassembled WGS sequence"/>
</dbReference>
<gene>
    <name evidence="2" type="ORF">DY000_02063494</name>
</gene>
<name>A0ABQ7B282_BRACR</name>
<comment type="caution">
    <text evidence="2">The sequence shown here is derived from an EMBL/GenBank/DDBJ whole genome shotgun (WGS) entry which is preliminary data.</text>
</comment>
<evidence type="ECO:0000313" key="2">
    <source>
        <dbReference type="EMBL" id="KAF3520353.1"/>
    </source>
</evidence>
<protein>
    <submittedName>
        <fullName evidence="2">Uncharacterized protein</fullName>
    </submittedName>
</protein>
<sequence>MEHKELRLDLFFVKDTGERTKKREISERSCCKDQPLAKAAARELDKKKTRPDRVRILQDTSVTRRKTVPDSSRPSQLATPIRSQLASSRTCATRGSSDFGGPVQPYKIKDVNLYLTMINVENTTDLNTLSFFVNLFLGTIAVSPHQNLPQHH</sequence>
<proteinExistence type="predicted"/>
<evidence type="ECO:0000256" key="1">
    <source>
        <dbReference type="SAM" id="MobiDB-lite"/>
    </source>
</evidence>
<accession>A0ABQ7B282</accession>
<feature type="compositionally biased region" description="Polar residues" evidence="1">
    <location>
        <begin position="69"/>
        <end position="82"/>
    </location>
</feature>
<dbReference type="EMBL" id="QGKV02001556">
    <property type="protein sequence ID" value="KAF3520353.1"/>
    <property type="molecule type" value="Genomic_DNA"/>
</dbReference>
<reference evidence="2 3" key="1">
    <citation type="journal article" date="2020" name="BMC Genomics">
        <title>Intraspecific diversification of the crop wild relative Brassica cretica Lam. using demographic model selection.</title>
        <authorList>
            <person name="Kioukis A."/>
            <person name="Michalopoulou V.A."/>
            <person name="Briers L."/>
            <person name="Pirintsos S."/>
            <person name="Studholme D.J."/>
            <person name="Pavlidis P."/>
            <person name="Sarris P.F."/>
        </authorList>
    </citation>
    <scope>NUCLEOTIDE SEQUENCE [LARGE SCALE GENOMIC DNA]</scope>
    <source>
        <strain evidence="3">cv. PFS-1207/04</strain>
    </source>
</reference>
<evidence type="ECO:0000313" key="3">
    <source>
        <dbReference type="Proteomes" id="UP000266723"/>
    </source>
</evidence>
<organism evidence="2 3">
    <name type="scientific">Brassica cretica</name>
    <name type="common">Mustard</name>
    <dbReference type="NCBI Taxonomy" id="69181"/>
    <lineage>
        <taxon>Eukaryota</taxon>
        <taxon>Viridiplantae</taxon>
        <taxon>Streptophyta</taxon>
        <taxon>Embryophyta</taxon>
        <taxon>Tracheophyta</taxon>
        <taxon>Spermatophyta</taxon>
        <taxon>Magnoliopsida</taxon>
        <taxon>eudicotyledons</taxon>
        <taxon>Gunneridae</taxon>
        <taxon>Pentapetalae</taxon>
        <taxon>rosids</taxon>
        <taxon>malvids</taxon>
        <taxon>Brassicales</taxon>
        <taxon>Brassicaceae</taxon>
        <taxon>Brassiceae</taxon>
        <taxon>Brassica</taxon>
    </lineage>
</organism>
<feature type="region of interest" description="Disordered" evidence="1">
    <location>
        <begin position="63"/>
        <end position="82"/>
    </location>
</feature>